<dbReference type="AlphaFoldDB" id="A0AAQ3NU78"/>
<feature type="region of interest" description="Disordered" evidence="1">
    <location>
        <begin position="28"/>
        <end position="97"/>
    </location>
</feature>
<name>A0AAQ3NU78_VIGMU</name>
<evidence type="ECO:0000313" key="3">
    <source>
        <dbReference type="Proteomes" id="UP001374535"/>
    </source>
</evidence>
<accession>A0AAQ3NU78</accession>
<sequence length="121" mass="13190">MTSIPCANFFAHNKVEALKLLVQEIEEKQKRGAGGSPSNSVSPQCDNSPANRLHGGRSYSVSRRGFRSNFVPPIKSNGNNAGNMSARNAGKCDDSLDDSTRKWLEVQPSYCSSNSSCYYLP</sequence>
<keyword evidence="3" id="KW-1185">Reference proteome</keyword>
<proteinExistence type="predicted"/>
<gene>
    <name evidence="2" type="ORF">V8G54_012981</name>
</gene>
<feature type="compositionally biased region" description="Polar residues" evidence="1">
    <location>
        <begin position="76"/>
        <end position="86"/>
    </location>
</feature>
<feature type="compositionally biased region" description="Polar residues" evidence="1">
    <location>
        <begin position="36"/>
        <end position="50"/>
    </location>
</feature>
<organism evidence="2 3">
    <name type="scientific">Vigna mungo</name>
    <name type="common">Black gram</name>
    <name type="synonym">Phaseolus mungo</name>
    <dbReference type="NCBI Taxonomy" id="3915"/>
    <lineage>
        <taxon>Eukaryota</taxon>
        <taxon>Viridiplantae</taxon>
        <taxon>Streptophyta</taxon>
        <taxon>Embryophyta</taxon>
        <taxon>Tracheophyta</taxon>
        <taxon>Spermatophyta</taxon>
        <taxon>Magnoliopsida</taxon>
        <taxon>eudicotyledons</taxon>
        <taxon>Gunneridae</taxon>
        <taxon>Pentapetalae</taxon>
        <taxon>rosids</taxon>
        <taxon>fabids</taxon>
        <taxon>Fabales</taxon>
        <taxon>Fabaceae</taxon>
        <taxon>Papilionoideae</taxon>
        <taxon>50 kb inversion clade</taxon>
        <taxon>NPAAA clade</taxon>
        <taxon>indigoferoid/millettioid clade</taxon>
        <taxon>Phaseoleae</taxon>
        <taxon>Vigna</taxon>
    </lineage>
</organism>
<reference evidence="2 3" key="1">
    <citation type="journal article" date="2023" name="Life. Sci Alliance">
        <title>Evolutionary insights into 3D genome organization and epigenetic landscape of Vigna mungo.</title>
        <authorList>
            <person name="Junaid A."/>
            <person name="Singh B."/>
            <person name="Bhatia S."/>
        </authorList>
    </citation>
    <scope>NUCLEOTIDE SEQUENCE [LARGE SCALE GENOMIC DNA]</scope>
    <source>
        <strain evidence="2">Urdbean</strain>
    </source>
</reference>
<evidence type="ECO:0000313" key="2">
    <source>
        <dbReference type="EMBL" id="WVZ15415.1"/>
    </source>
</evidence>
<dbReference type="EMBL" id="CP144697">
    <property type="protein sequence ID" value="WVZ15415.1"/>
    <property type="molecule type" value="Genomic_DNA"/>
</dbReference>
<protein>
    <submittedName>
        <fullName evidence="2">Uncharacterized protein</fullName>
    </submittedName>
</protein>
<dbReference type="Proteomes" id="UP001374535">
    <property type="component" value="Chromosome 4"/>
</dbReference>
<evidence type="ECO:0000256" key="1">
    <source>
        <dbReference type="SAM" id="MobiDB-lite"/>
    </source>
</evidence>